<dbReference type="OrthoDB" id="10597980at2759"/>
<accession>A0A1Y2C4V8</accession>
<dbReference type="EMBL" id="MCGO01000030">
    <property type="protein sequence ID" value="ORY42059.1"/>
    <property type="molecule type" value="Genomic_DNA"/>
</dbReference>
<reference evidence="2 3" key="1">
    <citation type="submission" date="2016-07" db="EMBL/GenBank/DDBJ databases">
        <title>Pervasive Adenine N6-methylation of Active Genes in Fungi.</title>
        <authorList>
            <consortium name="DOE Joint Genome Institute"/>
            <person name="Mondo S.J."/>
            <person name="Dannebaum R.O."/>
            <person name="Kuo R.C."/>
            <person name="Labutti K."/>
            <person name="Haridas S."/>
            <person name="Kuo A."/>
            <person name="Salamov A."/>
            <person name="Ahrendt S.R."/>
            <person name="Lipzen A."/>
            <person name="Sullivan W."/>
            <person name="Andreopoulos W.B."/>
            <person name="Clum A."/>
            <person name="Lindquist E."/>
            <person name="Daum C."/>
            <person name="Ramamoorthy G.K."/>
            <person name="Gryganskyi A."/>
            <person name="Culley D."/>
            <person name="Magnuson J.K."/>
            <person name="James T.Y."/>
            <person name="O'Malley M.A."/>
            <person name="Stajich J.E."/>
            <person name="Spatafora J.W."/>
            <person name="Visel A."/>
            <person name="Grigoriev I.V."/>
        </authorList>
    </citation>
    <scope>NUCLEOTIDE SEQUENCE [LARGE SCALE GENOMIC DNA]</scope>
    <source>
        <strain evidence="2 3">JEL800</strain>
    </source>
</reference>
<evidence type="ECO:0000313" key="2">
    <source>
        <dbReference type="EMBL" id="ORY42059.1"/>
    </source>
</evidence>
<feature type="region of interest" description="Disordered" evidence="1">
    <location>
        <begin position="1"/>
        <end position="149"/>
    </location>
</feature>
<gene>
    <name evidence="2" type="ORF">BCR33DRAFT_718677</name>
</gene>
<feature type="compositionally biased region" description="Acidic residues" evidence="1">
    <location>
        <begin position="77"/>
        <end position="86"/>
    </location>
</feature>
<feature type="compositionally biased region" description="Low complexity" evidence="1">
    <location>
        <begin position="1"/>
        <end position="20"/>
    </location>
</feature>
<feature type="compositionally biased region" description="Basic and acidic residues" evidence="1">
    <location>
        <begin position="137"/>
        <end position="148"/>
    </location>
</feature>
<evidence type="ECO:0000256" key="1">
    <source>
        <dbReference type="SAM" id="MobiDB-lite"/>
    </source>
</evidence>
<comment type="caution">
    <text evidence="2">The sequence shown here is derived from an EMBL/GenBank/DDBJ whole genome shotgun (WGS) entry which is preliminary data.</text>
</comment>
<dbReference type="Proteomes" id="UP000193642">
    <property type="component" value="Unassembled WGS sequence"/>
</dbReference>
<dbReference type="AlphaFoldDB" id="A0A1Y2C4V8"/>
<organism evidence="2 3">
    <name type="scientific">Rhizoclosmatium globosum</name>
    <dbReference type="NCBI Taxonomy" id="329046"/>
    <lineage>
        <taxon>Eukaryota</taxon>
        <taxon>Fungi</taxon>
        <taxon>Fungi incertae sedis</taxon>
        <taxon>Chytridiomycota</taxon>
        <taxon>Chytridiomycota incertae sedis</taxon>
        <taxon>Chytridiomycetes</taxon>
        <taxon>Chytridiales</taxon>
        <taxon>Chytriomycetaceae</taxon>
        <taxon>Rhizoclosmatium</taxon>
    </lineage>
</organism>
<keyword evidence="3" id="KW-1185">Reference proteome</keyword>
<feature type="compositionally biased region" description="Polar residues" evidence="1">
    <location>
        <begin position="23"/>
        <end position="38"/>
    </location>
</feature>
<feature type="compositionally biased region" description="Basic and acidic residues" evidence="1">
    <location>
        <begin position="175"/>
        <end position="189"/>
    </location>
</feature>
<protein>
    <submittedName>
        <fullName evidence="2">Uncharacterized protein</fullName>
    </submittedName>
</protein>
<name>A0A1Y2C4V8_9FUNG</name>
<sequence>MSTQTSSALKSSSHSGSKAKVNASDSGAQPPSNQSNKDSVTKKPPSKPSGKIGIKDLVQSDAKEGFGVLMGGPQSYEEYEEEEVEEEGKKVTRRKHTTKIINQIAKPGTGKEGISLLFGDKDADEKLPPSQMNPRFATDKEQKRRPSVTDHAVTLKQIIVGQVRDGVDALFGHDEEGDLAELHKNEPKRPASSKKK</sequence>
<feature type="region of interest" description="Disordered" evidence="1">
    <location>
        <begin position="175"/>
        <end position="196"/>
    </location>
</feature>
<evidence type="ECO:0000313" key="3">
    <source>
        <dbReference type="Proteomes" id="UP000193642"/>
    </source>
</evidence>
<proteinExistence type="predicted"/>